<protein>
    <recommendedName>
        <fullName evidence="1">Knr4/Smi1-like domain-containing protein</fullName>
    </recommendedName>
</protein>
<dbReference type="OrthoDB" id="5572373at2"/>
<evidence type="ECO:0000313" key="3">
    <source>
        <dbReference type="Proteomes" id="UP000315226"/>
    </source>
</evidence>
<dbReference type="AlphaFoldDB" id="A0A4Y3RDX3"/>
<dbReference type="Proteomes" id="UP000315226">
    <property type="component" value="Unassembled WGS sequence"/>
</dbReference>
<name>A0A4Y3RDX3_9ACTN</name>
<feature type="domain" description="Knr4/Smi1-like" evidence="1">
    <location>
        <begin position="16"/>
        <end position="149"/>
    </location>
</feature>
<dbReference type="InterPro" id="IPR037883">
    <property type="entry name" value="Knr4/Smi1-like_sf"/>
</dbReference>
<accession>A0A4Y3RDX3</accession>
<organism evidence="2 3">
    <name type="scientific">Streptomyces gardneri</name>
    <dbReference type="NCBI Taxonomy" id="66892"/>
    <lineage>
        <taxon>Bacteria</taxon>
        <taxon>Bacillati</taxon>
        <taxon>Actinomycetota</taxon>
        <taxon>Actinomycetes</taxon>
        <taxon>Kitasatosporales</taxon>
        <taxon>Streptomycetaceae</taxon>
        <taxon>Streptomyces</taxon>
    </lineage>
</organism>
<sequence>MWVQKLLDFTGWESLEIQEDWDRVEEELQCALPDDYKELYRVFGGGVFGDAVFFYGRDENAVFDLMTQWRVALSTDRAYAEDGVFMMEPYSVYAPGGEGVLQWGATEWGDQYFWLLDAKNPGVYPVLARAEGSNEWKRYDVSTAEFLARVLSDAEFQPFGVSRFSLDPSFAYGSEPEA</sequence>
<evidence type="ECO:0000259" key="1">
    <source>
        <dbReference type="SMART" id="SM00860"/>
    </source>
</evidence>
<evidence type="ECO:0000313" key="2">
    <source>
        <dbReference type="EMBL" id="GEB55088.1"/>
    </source>
</evidence>
<dbReference type="RefSeq" id="WP_141293149.1">
    <property type="nucleotide sequence ID" value="NZ_BJMN01000005.1"/>
</dbReference>
<comment type="caution">
    <text evidence="2">The sequence shown here is derived from an EMBL/GenBank/DDBJ whole genome shotgun (WGS) entry which is preliminary data.</text>
</comment>
<dbReference type="EMBL" id="BJMN01000005">
    <property type="protein sequence ID" value="GEB55088.1"/>
    <property type="molecule type" value="Genomic_DNA"/>
</dbReference>
<dbReference type="SMART" id="SM00860">
    <property type="entry name" value="SMI1_KNR4"/>
    <property type="match status" value="1"/>
</dbReference>
<proteinExistence type="predicted"/>
<dbReference type="Gene3D" id="3.40.1580.10">
    <property type="entry name" value="SMI1/KNR4-like"/>
    <property type="match status" value="1"/>
</dbReference>
<dbReference type="InterPro" id="IPR018958">
    <property type="entry name" value="Knr4/Smi1-like_dom"/>
</dbReference>
<dbReference type="Pfam" id="PF09346">
    <property type="entry name" value="SMI1_KNR4"/>
    <property type="match status" value="1"/>
</dbReference>
<reference evidence="2 3" key="1">
    <citation type="submission" date="2019-06" db="EMBL/GenBank/DDBJ databases">
        <title>Whole genome shotgun sequence of Streptomyces gardneri NBRC 12865.</title>
        <authorList>
            <person name="Hosoyama A."/>
            <person name="Uohara A."/>
            <person name="Ohji S."/>
            <person name="Ichikawa N."/>
        </authorList>
    </citation>
    <scope>NUCLEOTIDE SEQUENCE [LARGE SCALE GENOMIC DNA]</scope>
    <source>
        <strain evidence="2 3">NBRC 12865</strain>
    </source>
</reference>
<dbReference type="SUPFAM" id="SSF160631">
    <property type="entry name" value="SMI1/KNR4-like"/>
    <property type="match status" value="1"/>
</dbReference>
<keyword evidence="3" id="KW-1185">Reference proteome</keyword>
<gene>
    <name evidence="2" type="ORF">SGA01_06930</name>
</gene>